<dbReference type="EMBL" id="HG529565">
    <property type="protein sequence ID" value="CDI53049.1"/>
    <property type="molecule type" value="Genomic_DNA"/>
</dbReference>
<dbReference type="AlphaFoldDB" id="A0A077R7A3"/>
<protein>
    <submittedName>
        <fullName evidence="1">Uncharacterized protein</fullName>
    </submittedName>
</protein>
<evidence type="ECO:0000313" key="1">
    <source>
        <dbReference type="EMBL" id="CDI53049.1"/>
    </source>
</evidence>
<name>A0A077R7A3_9BASI</name>
<organism evidence="1">
    <name type="scientific">Melanopsichium pennsylvanicum 4</name>
    <dbReference type="NCBI Taxonomy" id="1398559"/>
    <lineage>
        <taxon>Eukaryota</taxon>
        <taxon>Fungi</taxon>
        <taxon>Dikarya</taxon>
        <taxon>Basidiomycota</taxon>
        <taxon>Ustilaginomycotina</taxon>
        <taxon>Ustilaginomycetes</taxon>
        <taxon>Ustilaginales</taxon>
        <taxon>Ustilaginaceae</taxon>
        <taxon>Melanopsichium</taxon>
    </lineage>
</organism>
<sequence length="52" mass="5816">MSAAPTLSAPAPPDDKELVNILTLGEVKVNLLWNFKRSQEYPHRRSGILLDI</sequence>
<proteinExistence type="predicted"/>
<accession>A0A077R7A3</accession>
<reference evidence="1" key="1">
    <citation type="journal article" date="2014" name="Genome Biol. Evol.">
        <title>Gene Loss Rather Than Gene Gain Is Associated with a Host Jump from Monocots to Dicots in the Smut Fungus Melanopsichium pennsylvanicum.</title>
        <authorList>
            <person name="Sharma R."/>
            <person name="Mishra B."/>
            <person name="Runge F."/>
            <person name="Thines M."/>
        </authorList>
    </citation>
    <scope>NUCLEOTIDE SEQUENCE</scope>
    <source>
        <strain evidence="1">4</strain>
    </source>
</reference>